<evidence type="ECO:0000313" key="9">
    <source>
        <dbReference type="EMBL" id="ASW42510.1"/>
    </source>
</evidence>
<dbReference type="EC" id="2.7.13.3" evidence="2"/>
<feature type="transmembrane region" description="Helical" evidence="7">
    <location>
        <begin position="67"/>
        <end position="85"/>
    </location>
</feature>
<accession>A0A343JAF2</accession>
<dbReference type="PROSITE" id="PS50109">
    <property type="entry name" value="HIS_KIN"/>
    <property type="match status" value="1"/>
</dbReference>
<dbReference type="OrthoDB" id="9813394at2"/>
<feature type="transmembrane region" description="Helical" evidence="7">
    <location>
        <begin position="38"/>
        <end position="55"/>
    </location>
</feature>
<keyword evidence="10" id="KW-1185">Reference proteome</keyword>
<dbReference type="InterPro" id="IPR003594">
    <property type="entry name" value="HATPase_dom"/>
</dbReference>
<feature type="transmembrane region" description="Helical" evidence="7">
    <location>
        <begin position="193"/>
        <end position="213"/>
    </location>
</feature>
<comment type="catalytic activity">
    <reaction evidence="1">
        <text>ATP + protein L-histidine = ADP + protein N-phospho-L-histidine.</text>
        <dbReference type="EC" id="2.7.13.3"/>
    </reaction>
</comment>
<dbReference type="InterPro" id="IPR050736">
    <property type="entry name" value="Sensor_HK_Regulatory"/>
</dbReference>
<dbReference type="PANTHER" id="PTHR43711">
    <property type="entry name" value="TWO-COMPONENT HISTIDINE KINASE"/>
    <property type="match status" value="1"/>
</dbReference>
<dbReference type="RefSeq" id="WP_119864647.1">
    <property type="nucleotide sequence ID" value="NZ_CP016786.1"/>
</dbReference>
<feature type="domain" description="Histidine kinase" evidence="8">
    <location>
        <begin position="422"/>
        <end position="642"/>
    </location>
</feature>
<keyword evidence="3" id="KW-0597">Phosphoprotein</keyword>
<dbReference type="EMBL" id="CP016786">
    <property type="protein sequence ID" value="ASW42510.1"/>
    <property type="molecule type" value="Genomic_DNA"/>
</dbReference>
<dbReference type="Gene3D" id="1.10.287.130">
    <property type="match status" value="1"/>
</dbReference>
<feature type="transmembrane region" description="Helical" evidence="7">
    <location>
        <begin position="105"/>
        <end position="125"/>
    </location>
</feature>
<dbReference type="InterPro" id="IPR036097">
    <property type="entry name" value="HisK_dim/P_sf"/>
</dbReference>
<evidence type="ECO:0000256" key="2">
    <source>
        <dbReference type="ARBA" id="ARBA00012438"/>
    </source>
</evidence>
<dbReference type="KEGG" id="cia:BEN51_03155"/>
<dbReference type="PRINTS" id="PR00344">
    <property type="entry name" value="BCTRLSENSOR"/>
</dbReference>
<dbReference type="SMART" id="SM00388">
    <property type="entry name" value="HisKA"/>
    <property type="match status" value="1"/>
</dbReference>
<dbReference type="Pfam" id="PF02518">
    <property type="entry name" value="HATPase_c"/>
    <property type="match status" value="1"/>
</dbReference>
<dbReference type="AlphaFoldDB" id="A0A343JAF2"/>
<name>A0A343JAF2_9CLOT</name>
<feature type="transmembrane region" description="Helical" evidence="7">
    <location>
        <begin position="160"/>
        <end position="181"/>
    </location>
</feature>
<dbReference type="Pfam" id="PF00512">
    <property type="entry name" value="HisKA"/>
    <property type="match status" value="1"/>
</dbReference>
<dbReference type="Gene3D" id="3.30.565.10">
    <property type="entry name" value="Histidine kinase-like ATPase, C-terminal domain"/>
    <property type="match status" value="1"/>
</dbReference>
<evidence type="ECO:0000256" key="5">
    <source>
        <dbReference type="ARBA" id="ARBA00022777"/>
    </source>
</evidence>
<dbReference type="InterPro" id="IPR005467">
    <property type="entry name" value="His_kinase_dom"/>
</dbReference>
<evidence type="ECO:0000313" key="10">
    <source>
        <dbReference type="Proteomes" id="UP000264883"/>
    </source>
</evidence>
<dbReference type="SUPFAM" id="SSF55874">
    <property type="entry name" value="ATPase domain of HSP90 chaperone/DNA topoisomerase II/histidine kinase"/>
    <property type="match status" value="1"/>
</dbReference>
<keyword evidence="7" id="KW-0812">Transmembrane</keyword>
<proteinExistence type="predicted"/>
<feature type="transmembrane region" description="Helical" evidence="7">
    <location>
        <begin position="132"/>
        <end position="148"/>
    </location>
</feature>
<keyword evidence="7" id="KW-1133">Transmembrane helix</keyword>
<dbReference type="InterPro" id="IPR004358">
    <property type="entry name" value="Sig_transdc_His_kin-like_C"/>
</dbReference>
<dbReference type="SMART" id="SM00387">
    <property type="entry name" value="HATPase_c"/>
    <property type="match status" value="1"/>
</dbReference>
<gene>
    <name evidence="9" type="ORF">BEN51_03155</name>
</gene>
<evidence type="ECO:0000256" key="4">
    <source>
        <dbReference type="ARBA" id="ARBA00022679"/>
    </source>
</evidence>
<evidence type="ECO:0000259" key="8">
    <source>
        <dbReference type="PROSITE" id="PS50109"/>
    </source>
</evidence>
<evidence type="ECO:0000256" key="7">
    <source>
        <dbReference type="SAM" id="Phobius"/>
    </source>
</evidence>
<keyword evidence="4" id="KW-0808">Transferase</keyword>
<evidence type="ECO:0000256" key="1">
    <source>
        <dbReference type="ARBA" id="ARBA00000085"/>
    </source>
</evidence>
<dbReference type="SUPFAM" id="SSF47384">
    <property type="entry name" value="Homodimeric domain of signal transducing histidine kinase"/>
    <property type="match status" value="1"/>
</dbReference>
<keyword evidence="5" id="KW-0418">Kinase</keyword>
<dbReference type="InterPro" id="IPR003661">
    <property type="entry name" value="HisK_dim/P_dom"/>
</dbReference>
<reference evidence="9 10" key="1">
    <citation type="submission" date="2016-08" db="EMBL/GenBank/DDBJ databases">
        <title>Complete Genome Sequence Of The Indigo Reducing Clostridium isatidis DSM15098.</title>
        <authorList>
            <person name="Little G.T."/>
            <person name="Minton N.P."/>
        </authorList>
    </citation>
    <scope>NUCLEOTIDE SEQUENCE [LARGE SCALE GENOMIC DNA]</scope>
    <source>
        <strain evidence="9 10">DSM 15098</strain>
    </source>
</reference>
<protein>
    <recommendedName>
        <fullName evidence="2">histidine kinase</fullName>
        <ecNumber evidence="2">2.7.13.3</ecNumber>
    </recommendedName>
</protein>
<keyword evidence="6" id="KW-0902">Two-component regulatory system</keyword>
<evidence type="ECO:0000256" key="6">
    <source>
        <dbReference type="ARBA" id="ARBA00023012"/>
    </source>
</evidence>
<dbReference type="CDD" id="cd00082">
    <property type="entry name" value="HisKA"/>
    <property type="match status" value="1"/>
</dbReference>
<dbReference type="InterPro" id="IPR036890">
    <property type="entry name" value="HATPase_C_sf"/>
</dbReference>
<sequence>MINYKYVYRNNGITIWVFIPIILVLSVINFAFEMSIGYKFIERIICLVISILMCISIKVKNRNKVILFLKNLGSGYLYIAILRFIELKYIWNKTAFEINMNFNQFITYLELLNVLLCMLVSCNKISEKIKQFLLAITVLILGFILFFPNNKIIFVFDDKISQILIYQGILFILFALIIYMYKKNSINNDYRWIIYFSSFILLSNILLILSIYIGEEFLFWSGIFKISAYFIAYDKLEDTLLLSNFLKAYNSLEKSKKKEIELYKELRKREKALREINTLLEKSENMYYDLVQYFSDELLVFENDILISAKYLSENKNLVNNLINYNKEENEYLKLNFKNILFERYNINYEDINQLDNFNQYTEIVTSSGEVKQIKIDLIEMNEIKKVLVINDVTNILKIRDEIIKLEIKIKYENMKDEFYSNISHELRTPINVIYSALQLKDLYINKVDFEKIASYNKIIKQNCLRLVRTIDNFIDSNKLSENKLHFNNKIYNIVEIIENVILSSDYYMKLKNVKITFDPKEEEIFLLCDKSHIERIMLNILSNSLKYGKYDGNIYVTIMIENNKNIKIEVINDAEAIPEDKLKDIFEKFTKLNNTLSRPTEGSGLGLFLTRGLVELHNGEIYIETGEKEGNTFRIILPYDSKIKDNKLLLDKNFEINDLKEKVDIEFSDIYF</sequence>
<dbReference type="Proteomes" id="UP000264883">
    <property type="component" value="Chromosome"/>
</dbReference>
<evidence type="ECO:0000256" key="3">
    <source>
        <dbReference type="ARBA" id="ARBA00022553"/>
    </source>
</evidence>
<dbReference type="PANTHER" id="PTHR43711:SF26">
    <property type="entry name" value="SENSOR HISTIDINE KINASE RCSC"/>
    <property type="match status" value="1"/>
</dbReference>
<dbReference type="GO" id="GO:0000155">
    <property type="term" value="F:phosphorelay sensor kinase activity"/>
    <property type="evidence" value="ECO:0007669"/>
    <property type="project" value="InterPro"/>
</dbReference>
<keyword evidence="7" id="KW-0472">Membrane</keyword>
<feature type="transmembrane region" description="Helical" evidence="7">
    <location>
        <begin position="12"/>
        <end position="32"/>
    </location>
</feature>
<organism evidence="9 10">
    <name type="scientific">Clostridium isatidis</name>
    <dbReference type="NCBI Taxonomy" id="182773"/>
    <lineage>
        <taxon>Bacteria</taxon>
        <taxon>Bacillati</taxon>
        <taxon>Bacillota</taxon>
        <taxon>Clostridia</taxon>
        <taxon>Eubacteriales</taxon>
        <taxon>Clostridiaceae</taxon>
        <taxon>Clostridium</taxon>
    </lineage>
</organism>